<name>A0AAE7WI34_9CAUD</name>
<dbReference type="KEGG" id="vg:77953236"/>
<evidence type="ECO:0000313" key="2">
    <source>
        <dbReference type="Proteomes" id="UP000828443"/>
    </source>
</evidence>
<dbReference type="EMBL" id="MZ348422">
    <property type="protein sequence ID" value="QYN80059.1"/>
    <property type="molecule type" value="Genomic_DNA"/>
</dbReference>
<dbReference type="GeneID" id="77953236"/>
<evidence type="ECO:0000313" key="1">
    <source>
        <dbReference type="EMBL" id="QYN80059.1"/>
    </source>
</evidence>
<dbReference type="Proteomes" id="UP000828443">
    <property type="component" value="Segment"/>
</dbReference>
<organism evidence="1 2">
    <name type="scientific">Kosakonia phage Kc263</name>
    <dbReference type="NCBI Taxonomy" id="2863194"/>
    <lineage>
        <taxon>Viruses</taxon>
        <taxon>Duplodnaviria</taxon>
        <taxon>Heunggongvirae</taxon>
        <taxon>Uroviricota</taxon>
        <taxon>Caudoviricetes</taxon>
        <taxon>Chimalliviridae</taxon>
        <taxon>Branisovskavirus</taxon>
        <taxon>Branisovskavirus Kc263</taxon>
    </lineage>
</organism>
<proteinExistence type="predicted"/>
<sequence>MITIACVQKRLYEEFQAAMHTSETMIVNFDNGVAYAITGWFEKDKTPLVTSVIQNNEVVVSFSSNRSVPFHQAVDVGMMELIVELVNKKD</sequence>
<dbReference type="RefSeq" id="YP_010676871.1">
    <property type="nucleotide sequence ID" value="NC_071015.1"/>
</dbReference>
<protein>
    <submittedName>
        <fullName evidence="1">Uncharacterized protein</fullName>
    </submittedName>
</protein>
<accession>A0AAE7WI34</accession>
<reference evidence="1" key="1">
    <citation type="journal article" date="2021" name="Viruses">
        <title>Novel Viruses That Lyse Plant and Human Strains of Kosakonia cowanii.</title>
        <authorList>
            <person name="Petrzik K."/>
            <person name="Brazdova S."/>
            <person name="Krawczyk K."/>
        </authorList>
    </citation>
    <scope>NUCLEOTIDE SEQUENCE</scope>
</reference>
<keyword evidence="2" id="KW-1185">Reference proteome</keyword>